<evidence type="ECO:0000256" key="3">
    <source>
        <dbReference type="PROSITE-ProRule" id="PRU00492"/>
    </source>
</evidence>
<feature type="domain" description="ATP-cone" evidence="4">
    <location>
        <begin position="2"/>
        <end position="94"/>
    </location>
</feature>
<dbReference type="AlphaFoldDB" id="A0A151B2K6"/>
<dbReference type="PATRIC" id="fig|1121338.3.peg.1971"/>
<name>A0A151B2K6_9CLOT</name>
<dbReference type="InterPro" id="IPR012833">
    <property type="entry name" value="NrdD"/>
</dbReference>
<dbReference type="Pfam" id="PF03477">
    <property type="entry name" value="ATP-cone"/>
    <property type="match status" value="1"/>
</dbReference>
<keyword evidence="1 3" id="KW-0547">Nucleotide-binding</keyword>
<dbReference type="PROSITE" id="PS51161">
    <property type="entry name" value="ATP_CONE"/>
    <property type="match status" value="1"/>
</dbReference>
<evidence type="ECO:0000256" key="2">
    <source>
        <dbReference type="ARBA" id="ARBA00022840"/>
    </source>
</evidence>
<keyword evidence="5" id="KW-0560">Oxidoreductase</keyword>
<evidence type="ECO:0000259" key="4">
    <source>
        <dbReference type="PROSITE" id="PS51161"/>
    </source>
</evidence>
<dbReference type="PANTHER" id="PTHR21075:SF0">
    <property type="entry name" value="ANAEROBIC RIBONUCLEOSIDE-TRIPHOSPHATE REDUCTASE"/>
    <property type="match status" value="1"/>
</dbReference>
<reference evidence="5 6" key="1">
    <citation type="submission" date="2016-02" db="EMBL/GenBank/DDBJ databases">
        <title>Genome sequence of Clostridium tepidiprofundi DSM 19306.</title>
        <authorList>
            <person name="Poehlein A."/>
            <person name="Daniel R."/>
        </authorList>
    </citation>
    <scope>NUCLEOTIDE SEQUENCE [LARGE SCALE GENOMIC DNA]</scope>
    <source>
        <strain evidence="5 6">DSM 19306</strain>
    </source>
</reference>
<keyword evidence="6" id="KW-1185">Reference proteome</keyword>
<dbReference type="Gene3D" id="3.20.70.20">
    <property type="match status" value="1"/>
</dbReference>
<dbReference type="GO" id="GO:0009265">
    <property type="term" value="P:2'-deoxyribonucleotide biosynthetic process"/>
    <property type="evidence" value="ECO:0007669"/>
    <property type="project" value="TreeGrafter"/>
</dbReference>
<dbReference type="RefSeq" id="WP_066825944.1">
    <property type="nucleotide sequence ID" value="NZ_LTBA01000024.1"/>
</dbReference>
<dbReference type="InterPro" id="IPR005144">
    <property type="entry name" value="ATP-cone_dom"/>
</dbReference>
<dbReference type="GO" id="GO:0031250">
    <property type="term" value="C:anaerobic ribonucleoside-triphosphate reductase complex"/>
    <property type="evidence" value="ECO:0007669"/>
    <property type="project" value="TreeGrafter"/>
</dbReference>
<comment type="caution">
    <text evidence="5">The sequence shown here is derived from an EMBL/GenBank/DDBJ whole genome shotgun (WGS) entry which is preliminary data.</text>
</comment>
<dbReference type="NCBIfam" id="TIGR02487">
    <property type="entry name" value="NrdD"/>
    <property type="match status" value="1"/>
</dbReference>
<dbReference type="EMBL" id="LTBA01000024">
    <property type="protein sequence ID" value="KYH34135.1"/>
    <property type="molecule type" value="Genomic_DNA"/>
</dbReference>
<organism evidence="5 6">
    <name type="scientific">Clostridium tepidiprofundi DSM 19306</name>
    <dbReference type="NCBI Taxonomy" id="1121338"/>
    <lineage>
        <taxon>Bacteria</taxon>
        <taxon>Bacillati</taxon>
        <taxon>Bacillota</taxon>
        <taxon>Clostridia</taxon>
        <taxon>Eubacteriales</taxon>
        <taxon>Clostridiaceae</taxon>
        <taxon>Clostridium</taxon>
    </lineage>
</organism>
<dbReference type="OrthoDB" id="9804622at2"/>
<dbReference type="GO" id="GO:0006260">
    <property type="term" value="P:DNA replication"/>
    <property type="evidence" value="ECO:0007669"/>
    <property type="project" value="InterPro"/>
</dbReference>
<dbReference type="GO" id="GO:0005524">
    <property type="term" value="F:ATP binding"/>
    <property type="evidence" value="ECO:0007669"/>
    <property type="project" value="UniProtKB-UniRule"/>
</dbReference>
<protein>
    <submittedName>
        <fullName evidence="5">Anaerobic ribonucleoside-triphosphate reductase</fullName>
        <ecNumber evidence="5">1.17.4.2</ecNumber>
    </submittedName>
</protein>
<dbReference type="Pfam" id="PF13597">
    <property type="entry name" value="NRDD"/>
    <property type="match status" value="1"/>
</dbReference>
<dbReference type="Proteomes" id="UP000075531">
    <property type="component" value="Unassembled WGS sequence"/>
</dbReference>
<evidence type="ECO:0000256" key="1">
    <source>
        <dbReference type="ARBA" id="ARBA00022741"/>
    </source>
</evidence>
<keyword evidence="2 3" id="KW-0067">ATP-binding</keyword>
<gene>
    <name evidence="5" type="primary">nrdD</name>
    <name evidence="5" type="ORF">CLTEP_19120</name>
</gene>
<dbReference type="CDD" id="cd01675">
    <property type="entry name" value="RNR_III"/>
    <property type="match status" value="1"/>
</dbReference>
<dbReference type="GO" id="GO:0008998">
    <property type="term" value="F:ribonucleoside-triphosphate reductase (thioredoxin) activity"/>
    <property type="evidence" value="ECO:0007669"/>
    <property type="project" value="UniProtKB-EC"/>
</dbReference>
<dbReference type="SUPFAM" id="SSF51998">
    <property type="entry name" value="PFL-like glycyl radical enzymes"/>
    <property type="match status" value="1"/>
</dbReference>
<sequence>MQYVVKRDGRRVEFDAQKITNAIKGAASEIGIIMKESEFIDLTQSIIQKLEMFDKNELTVEEIQNVVEELLLSSGYDEIGNAYSNYRRERTKIREIKSDIMKTINKIGVETDRDNANVGNNFSSKLLRIASESNKWHNLASMPKHLAKAHENGDIYFHDLDSYNLTTNCLNIKTGEVLKRGFNTGYGTIKPPKRIGSAAELSCILLQSAQNDMFGGQSHVDFDNDMGYFVELTRNEIREEYKEIIGDDDKLDELVEKKLEKIVHQAMQAIVFNLNTMHSRAGSQVPFSSLNIGLPESYDAYLIDKAFLEEYEKGLGKGEQPIFPNIIFRVKEGVNREPGDPYYDLYELACRVASKRMNPMFMNIDADFNKEYYDKGYIPATMGCRTYVMSNINGEPGPDGRGNIAPCTINLPRLGILARKEAESFYKDDVAKYGKENMESEIRKFALDIFYKLLNRRLELSREALMHRYSILKNLRVKDLPFVAGEKLMKGSENLNEDDSIEPILKQGTWAIGFIGLAETLTAILGYHHGENEYARKIGIEIVGIIREYCDEVKVKDKLNYSCYATPAEGLSGKFIIQDQKLFGKIKGVTDKDYYTNSYHIPVSYKISIKDKIDIEAPYHKICNGGHITYIELDGYPEKEDVKAIIDYAYHNTNISYMGINFHMRYCKDCGHRVESYETHCPKCNSMNIQGISRVTGYLSLDERFGSGKVAERADRTAHNGSFGKTYTPGVIQ</sequence>
<dbReference type="GO" id="GO:0004748">
    <property type="term" value="F:ribonucleoside-diphosphate reductase activity, thioredoxin disulfide as acceptor"/>
    <property type="evidence" value="ECO:0007669"/>
    <property type="project" value="TreeGrafter"/>
</dbReference>
<dbReference type="STRING" id="1121338.CLTEP_19120"/>
<evidence type="ECO:0000313" key="5">
    <source>
        <dbReference type="EMBL" id="KYH34135.1"/>
    </source>
</evidence>
<proteinExistence type="predicted"/>
<dbReference type="PANTHER" id="PTHR21075">
    <property type="entry name" value="ANAEROBIC RIBONUCLEOSIDE-TRIPHOSPHATE REDUCTASE"/>
    <property type="match status" value="1"/>
</dbReference>
<evidence type="ECO:0000313" key="6">
    <source>
        <dbReference type="Proteomes" id="UP000075531"/>
    </source>
</evidence>
<dbReference type="EC" id="1.17.4.2" evidence="5"/>
<accession>A0A151B2K6</accession>